<accession>A0A6G8J3H8</accession>
<feature type="transmembrane region" description="Helical" evidence="1">
    <location>
        <begin position="167"/>
        <end position="187"/>
    </location>
</feature>
<keyword evidence="1" id="KW-0472">Membrane</keyword>
<keyword evidence="3" id="KW-1185">Reference proteome</keyword>
<keyword evidence="1" id="KW-1133">Transmembrane helix</keyword>
<feature type="transmembrane region" description="Helical" evidence="1">
    <location>
        <begin position="54"/>
        <end position="75"/>
    </location>
</feature>
<proteinExistence type="predicted"/>
<reference evidence="2 3" key="1">
    <citation type="submission" date="2020-02" db="EMBL/GenBank/DDBJ databases">
        <title>TSPV1: a spherical archaeal virus with filaments.</title>
        <authorList>
            <person name="Hartman R."/>
            <person name="Young M."/>
            <person name="Biewenga L."/>
            <person name="Munson-McGee J."/>
            <person name="Refai M."/>
            <person name="Boyd E."/>
            <person name="Bothner B."/>
            <person name="Lawrence C.M."/>
        </authorList>
    </citation>
    <scope>NUCLEOTIDE SEQUENCE [LARGE SCALE GENOMIC DNA]</scope>
    <source>
        <strain evidence="2 3">CP001</strain>
    </source>
</reference>
<feature type="transmembrane region" description="Helical" evidence="1">
    <location>
        <begin position="281"/>
        <end position="306"/>
    </location>
</feature>
<feature type="transmembrane region" description="Helical" evidence="1">
    <location>
        <begin position="110"/>
        <end position="130"/>
    </location>
</feature>
<dbReference type="EMBL" id="MT047590">
    <property type="protein sequence ID" value="QIM61607.1"/>
    <property type="molecule type" value="Genomic_DNA"/>
</dbReference>
<feature type="transmembrane region" description="Helical" evidence="1">
    <location>
        <begin position="81"/>
        <end position="103"/>
    </location>
</feature>
<dbReference type="GeneID" id="80402453"/>
<dbReference type="KEGG" id="vg:80402453"/>
<dbReference type="Proteomes" id="UP000501040">
    <property type="component" value="Genome"/>
</dbReference>
<feature type="transmembrane region" description="Helical" evidence="1">
    <location>
        <begin position="199"/>
        <end position="220"/>
    </location>
</feature>
<evidence type="ECO:0000256" key="1">
    <source>
        <dbReference type="SAM" id="Phobius"/>
    </source>
</evidence>
<sequence length="341" mass="36182">MVSLSEGLYSLTFLRGINTGDICQYMDNRLIWAEFVMGLATIGLMVVNSPWVGIAMWLIILASASYATEITIALYDVRVWYNVMVVSALSAMPQAISAVSLALGGNVEAAWIDTILSTVVDAVFVTALVRPYAPGSPYIRRLLPSLIMWSAAALTVDLYARSGIQSAFISTMLVVAGYVALPALIVLNLGEVVGGRPPLSVIATALLNTIGMAYGTYYLIQDIYALTVTEVGLGLTSAFLTALPDLVAALMIRAIYARIVGSESDAEAVATMLASAVHDQVSVPAVIMLLVAGAGSTYPSLLNLFAIAVKFTLLSRRYYYLVGLPASLALVIFLGLGPSHV</sequence>
<protein>
    <submittedName>
        <fullName evidence="2">Uncharacterized protein</fullName>
    </submittedName>
</protein>
<name>A0A6G8J3H8_9VIRU</name>
<evidence type="ECO:0000313" key="2">
    <source>
        <dbReference type="EMBL" id="QIM61607.1"/>
    </source>
</evidence>
<dbReference type="RefSeq" id="YP_010772728.1">
    <property type="nucleotide sequence ID" value="NC_074654.1"/>
</dbReference>
<organism evidence="2 3">
    <name type="scientific">Thermoproteus spherical piliferous virus 1</name>
    <dbReference type="NCBI Taxonomy" id="2713157"/>
    <lineage>
        <taxon>Viruses</taxon>
        <taxon>Viruses incertae sedis</taxon>
        <taxon>Globuloviridae</taxon>
        <taxon>Alphaglobulovirus</taxon>
        <taxon>Alphaglobulovirus sileriense</taxon>
    </lineage>
</organism>
<keyword evidence="1" id="KW-0812">Transmembrane</keyword>
<feature type="transmembrane region" description="Helical" evidence="1">
    <location>
        <begin position="232"/>
        <end position="256"/>
    </location>
</feature>
<feature type="transmembrane region" description="Helical" evidence="1">
    <location>
        <begin position="318"/>
        <end position="336"/>
    </location>
</feature>
<feature type="transmembrane region" description="Helical" evidence="1">
    <location>
        <begin position="30"/>
        <end position="47"/>
    </location>
</feature>
<evidence type="ECO:0000313" key="3">
    <source>
        <dbReference type="Proteomes" id="UP000501040"/>
    </source>
</evidence>